<protein>
    <recommendedName>
        <fullName evidence="8">Major facilitator superfamily (MFS) profile domain-containing protein</fullName>
    </recommendedName>
</protein>
<evidence type="ECO:0000313" key="9">
    <source>
        <dbReference type="EMBL" id="CRG83447.1"/>
    </source>
</evidence>
<keyword evidence="6 7" id="KW-0472">Membrane</keyword>
<evidence type="ECO:0000259" key="8">
    <source>
        <dbReference type="PROSITE" id="PS50850"/>
    </source>
</evidence>
<feature type="transmembrane region" description="Helical" evidence="7">
    <location>
        <begin position="174"/>
        <end position="193"/>
    </location>
</feature>
<dbReference type="GO" id="GO:0016020">
    <property type="term" value="C:membrane"/>
    <property type="evidence" value="ECO:0007669"/>
    <property type="project" value="UniProtKB-SubCell"/>
</dbReference>
<dbReference type="PROSITE" id="PS50850">
    <property type="entry name" value="MFS"/>
    <property type="match status" value="1"/>
</dbReference>
<dbReference type="PRINTS" id="PR00171">
    <property type="entry name" value="SUGRTRNSPORT"/>
</dbReference>
<feature type="transmembrane region" description="Helical" evidence="7">
    <location>
        <begin position="47"/>
        <end position="67"/>
    </location>
</feature>
<dbReference type="Gene3D" id="3.40.50.720">
    <property type="entry name" value="NAD(P)-binding Rossmann-like Domain"/>
    <property type="match status" value="1"/>
</dbReference>
<dbReference type="PANTHER" id="PTHR48022:SF37">
    <property type="entry name" value="MAJOR FACILITATOR SUPERFAMILY (MFS) PROFILE DOMAIN-CONTAINING PROTEIN-RELATED"/>
    <property type="match status" value="1"/>
</dbReference>
<name>A0A0U1LKA3_TALIS</name>
<reference evidence="9 10" key="1">
    <citation type="submission" date="2015-04" db="EMBL/GenBank/DDBJ databases">
        <authorList>
            <person name="Syromyatnikov M.Y."/>
            <person name="Popov V.N."/>
        </authorList>
    </citation>
    <scope>NUCLEOTIDE SEQUENCE [LARGE SCALE GENOMIC DNA]</scope>
    <source>
        <strain evidence="9">WF-38-12</strain>
    </source>
</reference>
<keyword evidence="3" id="KW-0813">Transport</keyword>
<gene>
    <name evidence="9" type="ORF">PISL3812_00798</name>
</gene>
<dbReference type="AlphaFoldDB" id="A0A0U1LKA3"/>
<evidence type="ECO:0000256" key="4">
    <source>
        <dbReference type="ARBA" id="ARBA00022692"/>
    </source>
</evidence>
<dbReference type="PROSITE" id="PS00217">
    <property type="entry name" value="SUGAR_TRANSPORT_2"/>
    <property type="match status" value="1"/>
</dbReference>
<organism evidence="9 10">
    <name type="scientific">Talaromyces islandicus</name>
    <name type="common">Penicillium islandicum</name>
    <dbReference type="NCBI Taxonomy" id="28573"/>
    <lineage>
        <taxon>Eukaryota</taxon>
        <taxon>Fungi</taxon>
        <taxon>Dikarya</taxon>
        <taxon>Ascomycota</taxon>
        <taxon>Pezizomycotina</taxon>
        <taxon>Eurotiomycetes</taxon>
        <taxon>Eurotiomycetidae</taxon>
        <taxon>Eurotiales</taxon>
        <taxon>Trichocomaceae</taxon>
        <taxon>Talaromyces</taxon>
        <taxon>Talaromyces sect. Islandici</taxon>
    </lineage>
</organism>
<proteinExistence type="inferred from homology"/>
<dbReference type="SUPFAM" id="SSF103473">
    <property type="entry name" value="MFS general substrate transporter"/>
    <property type="match status" value="1"/>
</dbReference>
<evidence type="ECO:0000256" key="1">
    <source>
        <dbReference type="ARBA" id="ARBA00004141"/>
    </source>
</evidence>
<sequence>MALPPKWYQFLVCVFASLGSVLYGYDLGVIAEAIASPSLINEFNADATQRGAVTSVFTGGAFFGAFFAGPMGDYSGRKITILIGAVIFLLGGCLQTAAQNLSYLYAGRAIAGLGVGILVMIVPIYQAEIAHPDIRGRITSLQQLMLGVGSLVAAWISWGTFINFADDDSRQWRISLGIQMVPAVFLAGLIILFPESPRWLIDHGKLDEGLQTLARLHSRGDINDSWVQIEFEQIRATGFIGSTTALAALKAGYRLRIALRRESQIEKIKAVLSEYADSLEFSIVPDIVDESAYAGKLGGVDFVLHIASPLARTLDKNDYFDPATKGTLNILEEASKVASVKRVIITASILSLIPLAGIPEGGLLTEKSGLDLSFDVDGDFSGPTDAATAFKLYHASKILAHNATLDFKKQKSPHFDIVTIHPTFVYGHDLLQTTAEEIGGTNGLLWNALTSGEPSVSSSYVNVQDVATAHIKALDSRIADGSSYILAAKQITWKEVAQLLKKNYADGELFKLTENASEISLPIDGSKAEKELGIDYVSLETTIKNVVDQNLGLIEARA</sequence>
<dbReference type="InterPro" id="IPR036291">
    <property type="entry name" value="NAD(P)-bd_dom_sf"/>
</dbReference>
<dbReference type="PANTHER" id="PTHR48022">
    <property type="entry name" value="PLASTIDIC GLUCOSE TRANSPORTER 4"/>
    <property type="match status" value="1"/>
</dbReference>
<dbReference type="Gene3D" id="1.20.1250.20">
    <property type="entry name" value="MFS general substrate transporter like domains"/>
    <property type="match status" value="1"/>
</dbReference>
<dbReference type="Pfam" id="PF00083">
    <property type="entry name" value="Sugar_tr"/>
    <property type="match status" value="1"/>
</dbReference>
<feature type="transmembrane region" description="Helical" evidence="7">
    <location>
        <begin position="144"/>
        <end position="162"/>
    </location>
</feature>
<dbReference type="InterPro" id="IPR003663">
    <property type="entry name" value="Sugar/inositol_transpt"/>
</dbReference>
<evidence type="ECO:0000256" key="6">
    <source>
        <dbReference type="ARBA" id="ARBA00023136"/>
    </source>
</evidence>
<accession>A0A0U1LKA3</accession>
<dbReference type="Proteomes" id="UP000054383">
    <property type="component" value="Unassembled WGS sequence"/>
</dbReference>
<comment type="subcellular location">
    <subcellularLocation>
        <location evidence="1">Membrane</location>
        <topology evidence="1">Multi-pass membrane protein</topology>
    </subcellularLocation>
</comment>
<dbReference type="SUPFAM" id="SSF51735">
    <property type="entry name" value="NAD(P)-binding Rossmann-fold domains"/>
    <property type="match status" value="1"/>
</dbReference>
<keyword evidence="10" id="KW-1185">Reference proteome</keyword>
<evidence type="ECO:0000256" key="5">
    <source>
        <dbReference type="ARBA" id="ARBA00022989"/>
    </source>
</evidence>
<evidence type="ECO:0000256" key="3">
    <source>
        <dbReference type="ARBA" id="ARBA00022448"/>
    </source>
</evidence>
<dbReference type="GO" id="GO:0005351">
    <property type="term" value="F:carbohydrate:proton symporter activity"/>
    <property type="evidence" value="ECO:0007669"/>
    <property type="project" value="TreeGrafter"/>
</dbReference>
<keyword evidence="5 7" id="KW-1133">Transmembrane helix</keyword>
<feature type="transmembrane region" description="Helical" evidence="7">
    <location>
        <begin position="79"/>
        <end position="97"/>
    </location>
</feature>
<dbReference type="InterPro" id="IPR005829">
    <property type="entry name" value="Sugar_transporter_CS"/>
</dbReference>
<dbReference type="InterPro" id="IPR020846">
    <property type="entry name" value="MFS_dom"/>
</dbReference>
<feature type="domain" description="Major facilitator superfamily (MFS) profile" evidence="8">
    <location>
        <begin position="12"/>
        <end position="558"/>
    </location>
</feature>
<dbReference type="OrthoDB" id="2735536at2759"/>
<keyword evidence="4 7" id="KW-0812">Transmembrane</keyword>
<dbReference type="InterPro" id="IPR036259">
    <property type="entry name" value="MFS_trans_sf"/>
</dbReference>
<feature type="transmembrane region" description="Helical" evidence="7">
    <location>
        <begin position="103"/>
        <end position="124"/>
    </location>
</feature>
<evidence type="ECO:0000256" key="2">
    <source>
        <dbReference type="ARBA" id="ARBA00010992"/>
    </source>
</evidence>
<dbReference type="EMBL" id="CVMT01000001">
    <property type="protein sequence ID" value="CRG83447.1"/>
    <property type="molecule type" value="Genomic_DNA"/>
</dbReference>
<evidence type="ECO:0000256" key="7">
    <source>
        <dbReference type="SAM" id="Phobius"/>
    </source>
</evidence>
<dbReference type="InterPro" id="IPR005828">
    <property type="entry name" value="MFS_sugar_transport-like"/>
</dbReference>
<dbReference type="InterPro" id="IPR050360">
    <property type="entry name" value="MFS_Sugar_Transporters"/>
</dbReference>
<evidence type="ECO:0000313" key="10">
    <source>
        <dbReference type="Proteomes" id="UP000054383"/>
    </source>
</evidence>
<comment type="similarity">
    <text evidence="2">Belongs to the major facilitator superfamily. Sugar transporter (TC 2.A.1.1) family.</text>
</comment>